<reference evidence="3" key="1">
    <citation type="submission" date="2020-10" db="EMBL/GenBank/DDBJ databases">
        <authorList>
            <person name="Gilroy R."/>
        </authorList>
    </citation>
    <scope>NUCLEOTIDE SEQUENCE</scope>
    <source>
        <strain evidence="3">ChiBcec7-5410</strain>
    </source>
</reference>
<feature type="non-terminal residue" evidence="3">
    <location>
        <position position="119"/>
    </location>
</feature>
<accession>A0A9D1H7F0</accession>
<keyword evidence="2" id="KW-0472">Membrane</keyword>
<feature type="transmembrane region" description="Helical" evidence="2">
    <location>
        <begin position="39"/>
        <end position="55"/>
    </location>
</feature>
<dbReference type="AlphaFoldDB" id="A0A9D1H7F0"/>
<gene>
    <name evidence="3" type="ORF">IAC43_03035</name>
</gene>
<dbReference type="EMBL" id="DVLW01000083">
    <property type="protein sequence ID" value="HIT94139.1"/>
    <property type="molecule type" value="Genomic_DNA"/>
</dbReference>
<evidence type="ECO:0000256" key="2">
    <source>
        <dbReference type="SAM" id="Phobius"/>
    </source>
</evidence>
<evidence type="ECO:0000313" key="3">
    <source>
        <dbReference type="EMBL" id="HIT94139.1"/>
    </source>
</evidence>
<keyword evidence="2" id="KW-1133">Transmembrane helix</keyword>
<organism evidence="3 4">
    <name type="scientific">Candidatus Faecivivens stercoripullorum</name>
    <dbReference type="NCBI Taxonomy" id="2840805"/>
    <lineage>
        <taxon>Bacteria</taxon>
        <taxon>Bacillati</taxon>
        <taxon>Bacillota</taxon>
        <taxon>Clostridia</taxon>
        <taxon>Eubacteriales</taxon>
        <taxon>Oscillospiraceae</taxon>
        <taxon>Oscillospiraceae incertae sedis</taxon>
        <taxon>Candidatus Faecivivens</taxon>
    </lineage>
</organism>
<reference evidence="3" key="2">
    <citation type="journal article" date="2021" name="PeerJ">
        <title>Extensive microbial diversity within the chicken gut microbiome revealed by metagenomics and culture.</title>
        <authorList>
            <person name="Gilroy R."/>
            <person name="Ravi A."/>
            <person name="Getino M."/>
            <person name="Pursley I."/>
            <person name="Horton D.L."/>
            <person name="Alikhan N.F."/>
            <person name="Baker D."/>
            <person name="Gharbi K."/>
            <person name="Hall N."/>
            <person name="Watson M."/>
            <person name="Adriaenssens E.M."/>
            <person name="Foster-Nyarko E."/>
            <person name="Jarju S."/>
            <person name="Secka A."/>
            <person name="Antonio M."/>
            <person name="Oren A."/>
            <person name="Chaudhuri R.R."/>
            <person name="La Ragione R."/>
            <person name="Hildebrand F."/>
            <person name="Pallen M.J."/>
        </authorList>
    </citation>
    <scope>NUCLEOTIDE SEQUENCE</scope>
    <source>
        <strain evidence="3">ChiBcec7-5410</strain>
    </source>
</reference>
<dbReference type="Gene3D" id="2.170.120.30">
    <property type="match status" value="1"/>
</dbReference>
<evidence type="ECO:0000313" key="4">
    <source>
        <dbReference type="Proteomes" id="UP000824160"/>
    </source>
</evidence>
<feature type="compositionally biased region" description="Basic and acidic residues" evidence="1">
    <location>
        <begin position="1"/>
        <end position="10"/>
    </location>
</feature>
<evidence type="ECO:0000256" key="1">
    <source>
        <dbReference type="SAM" id="MobiDB-lite"/>
    </source>
</evidence>
<name>A0A9D1H7F0_9FIRM</name>
<feature type="region of interest" description="Disordered" evidence="1">
    <location>
        <begin position="1"/>
        <end position="24"/>
    </location>
</feature>
<dbReference type="Proteomes" id="UP000824160">
    <property type="component" value="Unassembled WGS sequence"/>
</dbReference>
<sequence>MLFKKEKQDKTAAAAPETSEGKKGLRGVTIQSLFNNNKFVALLSIICATILWFTVCMQQTTDFNDTVSNVPVSISYENSMAQDLGLELIGDINTTVDVHVTGTRYAITSLDADDFNARV</sequence>
<proteinExistence type="predicted"/>
<keyword evidence="2" id="KW-0812">Transmembrane</keyword>
<comment type="caution">
    <text evidence="3">The sequence shown here is derived from an EMBL/GenBank/DDBJ whole genome shotgun (WGS) entry which is preliminary data.</text>
</comment>
<protein>
    <submittedName>
        <fullName evidence="3">Uncharacterized protein</fullName>
    </submittedName>
</protein>